<dbReference type="Pfam" id="PF07859">
    <property type="entry name" value="Abhydrolase_3"/>
    <property type="match status" value="1"/>
</dbReference>
<dbReference type="AlphaFoldDB" id="A0A415ESV5"/>
<keyword evidence="2" id="KW-1133">Transmembrane helix</keyword>
<comment type="caution">
    <text evidence="4">The sequence shown here is derived from an EMBL/GenBank/DDBJ whole genome shotgun (WGS) entry which is preliminary data.</text>
</comment>
<feature type="domain" description="Alpha/beta hydrolase fold-3" evidence="3">
    <location>
        <begin position="106"/>
        <end position="317"/>
    </location>
</feature>
<keyword evidence="2" id="KW-0472">Membrane</keyword>
<accession>A0A415ESV5</accession>
<gene>
    <name evidence="4" type="ORF">DW084_08880</name>
</gene>
<keyword evidence="1 4" id="KW-0378">Hydrolase</keyword>
<protein>
    <submittedName>
        <fullName evidence="4">Alpha/beta hydrolase</fullName>
    </submittedName>
</protein>
<dbReference type="EMBL" id="QRMZ01000010">
    <property type="protein sequence ID" value="RHK06379.1"/>
    <property type="molecule type" value="Genomic_DNA"/>
</dbReference>
<evidence type="ECO:0000313" key="4">
    <source>
        <dbReference type="EMBL" id="RHK06379.1"/>
    </source>
</evidence>
<proteinExistence type="predicted"/>
<evidence type="ECO:0000256" key="1">
    <source>
        <dbReference type="ARBA" id="ARBA00022801"/>
    </source>
</evidence>
<reference evidence="4 5" key="1">
    <citation type="submission" date="2018-08" db="EMBL/GenBank/DDBJ databases">
        <title>A genome reference for cultivated species of the human gut microbiota.</title>
        <authorList>
            <person name="Zou Y."/>
            <person name="Xue W."/>
            <person name="Luo G."/>
        </authorList>
    </citation>
    <scope>NUCLEOTIDE SEQUENCE [LARGE SCALE GENOMIC DNA]</scope>
    <source>
        <strain evidence="4 5">AF48-16</strain>
    </source>
</reference>
<dbReference type="Proteomes" id="UP000286288">
    <property type="component" value="Unassembled WGS sequence"/>
</dbReference>
<dbReference type="GO" id="GO:0016787">
    <property type="term" value="F:hydrolase activity"/>
    <property type="evidence" value="ECO:0007669"/>
    <property type="project" value="UniProtKB-KW"/>
</dbReference>
<dbReference type="InterPro" id="IPR013094">
    <property type="entry name" value="AB_hydrolase_3"/>
</dbReference>
<evidence type="ECO:0000256" key="2">
    <source>
        <dbReference type="SAM" id="Phobius"/>
    </source>
</evidence>
<dbReference type="InterPro" id="IPR029058">
    <property type="entry name" value="AB_hydrolase_fold"/>
</dbReference>
<evidence type="ECO:0000313" key="5">
    <source>
        <dbReference type="Proteomes" id="UP000286288"/>
    </source>
</evidence>
<evidence type="ECO:0000259" key="3">
    <source>
        <dbReference type="Pfam" id="PF07859"/>
    </source>
</evidence>
<dbReference type="InterPro" id="IPR050300">
    <property type="entry name" value="GDXG_lipolytic_enzyme"/>
</dbReference>
<dbReference type="PANTHER" id="PTHR48081:SF6">
    <property type="entry name" value="PEPTIDASE S9 PROLYL OLIGOPEPTIDASE CATALYTIC DOMAIN-CONTAINING PROTEIN"/>
    <property type="match status" value="1"/>
</dbReference>
<keyword evidence="2" id="KW-0812">Transmembrane</keyword>
<name>A0A415ESV5_ENTCA</name>
<sequence length="352" mass="39443">MKKLKQKEGRSFYLKKILRFFMWVAMVLIGLLAAVFLAFQLSPRPGAFLIGHLFNQEVTIKDEAAYQKSLPNVTVKQDLTYQSDYQRSTFDLYYPKEAQEGPVPVIFWVHGGGYVGGDKEGVKEFATYVVDETKAAVISINYEWAPSLHYPGQVKQLAQAVDSIKADAQAYPMLDFDQLFFGGDSAGAQIAGQYVALQTNPAYAKEMSFDQDIPASALKGFISYCGPLDLKQIAGTSSDDRFMKFFVKTVAWSLLGKKEWQDSPQLQEISLVDKLTADFPPTYITDGNAYSFEDQGIAFANQLQALDIPVTSRFYKGDSETVTHEYQFDYSLPQAQACLTETLTFIKDQLAH</sequence>
<dbReference type="SUPFAM" id="SSF53474">
    <property type="entry name" value="alpha/beta-Hydrolases"/>
    <property type="match status" value="1"/>
</dbReference>
<organism evidence="4 5">
    <name type="scientific">Enterococcus casseliflavus</name>
    <name type="common">Enterococcus flavescens</name>
    <dbReference type="NCBI Taxonomy" id="37734"/>
    <lineage>
        <taxon>Bacteria</taxon>
        <taxon>Bacillati</taxon>
        <taxon>Bacillota</taxon>
        <taxon>Bacilli</taxon>
        <taxon>Lactobacillales</taxon>
        <taxon>Enterococcaceae</taxon>
        <taxon>Enterococcus</taxon>
    </lineage>
</organism>
<dbReference type="Gene3D" id="3.40.50.1820">
    <property type="entry name" value="alpha/beta hydrolase"/>
    <property type="match status" value="1"/>
</dbReference>
<dbReference type="PANTHER" id="PTHR48081">
    <property type="entry name" value="AB HYDROLASE SUPERFAMILY PROTEIN C4A8.06C"/>
    <property type="match status" value="1"/>
</dbReference>
<feature type="transmembrane region" description="Helical" evidence="2">
    <location>
        <begin position="20"/>
        <end position="39"/>
    </location>
</feature>